<dbReference type="OrthoDB" id="8404750at2"/>
<proteinExistence type="predicted"/>
<dbReference type="RefSeq" id="WP_128443565.1">
    <property type="nucleotide sequence ID" value="NZ_SBIP01000003.1"/>
</dbReference>
<feature type="signal peptide" evidence="1">
    <location>
        <begin position="1"/>
        <end position="23"/>
    </location>
</feature>
<feature type="chain" id="PRO_5018765377" description="Porin" evidence="1">
    <location>
        <begin position="24"/>
        <end position="77"/>
    </location>
</feature>
<evidence type="ECO:0008006" key="4">
    <source>
        <dbReference type="Google" id="ProtNLM"/>
    </source>
</evidence>
<sequence>MKKFKIGLTAAAVVALAVSSASASIPRIAAPLGAEHVAKSSMVQTASFAQGCKDPNYAWYEYSGWEAIGCLVSGQWP</sequence>
<name>A0A3S3SC82_9HYPH</name>
<dbReference type="AlphaFoldDB" id="A0A3S3SC82"/>
<dbReference type="EMBL" id="SBIP01000003">
    <property type="protein sequence ID" value="RWX76647.1"/>
    <property type="molecule type" value="Genomic_DNA"/>
</dbReference>
<organism evidence="2 3">
    <name type="scientific">Neorhizobium lilium</name>
    <dbReference type="NCBI Taxonomy" id="2503024"/>
    <lineage>
        <taxon>Bacteria</taxon>
        <taxon>Pseudomonadati</taxon>
        <taxon>Pseudomonadota</taxon>
        <taxon>Alphaproteobacteria</taxon>
        <taxon>Hyphomicrobiales</taxon>
        <taxon>Rhizobiaceae</taxon>
        <taxon>Rhizobium/Agrobacterium group</taxon>
        <taxon>Neorhizobium</taxon>
    </lineage>
</organism>
<evidence type="ECO:0000313" key="3">
    <source>
        <dbReference type="Proteomes" id="UP000287687"/>
    </source>
</evidence>
<evidence type="ECO:0000256" key="1">
    <source>
        <dbReference type="SAM" id="SignalP"/>
    </source>
</evidence>
<gene>
    <name evidence="2" type="ORF">EPK99_13255</name>
</gene>
<comment type="caution">
    <text evidence="2">The sequence shown here is derived from an EMBL/GenBank/DDBJ whole genome shotgun (WGS) entry which is preliminary data.</text>
</comment>
<reference evidence="2 3" key="1">
    <citation type="submission" date="2019-01" db="EMBL/GenBank/DDBJ databases">
        <title>The draft genome of Rhizobium sp. 24NR.</title>
        <authorList>
            <person name="Liu L."/>
            <person name="Liang L."/>
            <person name="Shi S."/>
            <person name="Xu L."/>
            <person name="Wang X."/>
            <person name="Li L."/>
            <person name="Zhang X."/>
        </authorList>
    </citation>
    <scope>NUCLEOTIDE SEQUENCE [LARGE SCALE GENOMIC DNA]</scope>
    <source>
        <strain evidence="2 3">24NR</strain>
    </source>
</reference>
<accession>A0A3S3SC82</accession>
<dbReference type="Proteomes" id="UP000287687">
    <property type="component" value="Unassembled WGS sequence"/>
</dbReference>
<evidence type="ECO:0000313" key="2">
    <source>
        <dbReference type="EMBL" id="RWX76647.1"/>
    </source>
</evidence>
<keyword evidence="3" id="KW-1185">Reference proteome</keyword>
<keyword evidence="1" id="KW-0732">Signal</keyword>
<protein>
    <recommendedName>
        <fullName evidence="4">Porin</fullName>
    </recommendedName>
</protein>